<reference evidence="16" key="1">
    <citation type="submission" date="2025-08" db="UniProtKB">
        <authorList>
            <consortium name="RefSeq"/>
        </authorList>
    </citation>
    <scope>IDENTIFICATION</scope>
    <source>
        <tissue evidence="16">Thorax and Abdomen</tissue>
    </source>
</reference>
<dbReference type="OrthoDB" id="270728at2759"/>
<dbReference type="SMART" id="SM00852">
    <property type="entry name" value="MoCF_biosynth"/>
    <property type="match status" value="1"/>
</dbReference>
<dbReference type="EC" id="2.7.7.2" evidence="3"/>
<dbReference type="Pfam" id="PF00994">
    <property type="entry name" value="MoCF_biosynth"/>
    <property type="match status" value="1"/>
</dbReference>
<evidence type="ECO:0000256" key="1">
    <source>
        <dbReference type="ARBA" id="ARBA00004726"/>
    </source>
</evidence>
<evidence type="ECO:0000256" key="4">
    <source>
        <dbReference type="ARBA" id="ARBA00022630"/>
    </source>
</evidence>
<dbReference type="PANTHER" id="PTHR23293">
    <property type="entry name" value="FAD SYNTHETASE-RELATED FMN ADENYLYLTRANSFERASE"/>
    <property type="match status" value="1"/>
</dbReference>
<keyword evidence="10" id="KW-0067">ATP-binding</keyword>
<dbReference type="GO" id="GO:0005524">
    <property type="term" value="F:ATP binding"/>
    <property type="evidence" value="ECO:0007669"/>
    <property type="project" value="UniProtKB-KW"/>
</dbReference>
<dbReference type="InterPro" id="IPR002500">
    <property type="entry name" value="PAPS_reduct_dom"/>
</dbReference>
<dbReference type="Gene3D" id="3.40.980.10">
    <property type="entry name" value="MoaB/Mog-like domain"/>
    <property type="match status" value="1"/>
</dbReference>
<evidence type="ECO:0000256" key="9">
    <source>
        <dbReference type="ARBA" id="ARBA00022827"/>
    </source>
</evidence>
<name>A0A6J0CDT3_NEOLC</name>
<evidence type="ECO:0000313" key="16">
    <source>
        <dbReference type="RefSeq" id="XP_015524254.2"/>
    </source>
</evidence>
<evidence type="ECO:0000256" key="10">
    <source>
        <dbReference type="ARBA" id="ARBA00022840"/>
    </source>
</evidence>
<evidence type="ECO:0000256" key="13">
    <source>
        <dbReference type="ARBA" id="ARBA00049494"/>
    </source>
</evidence>
<evidence type="ECO:0000256" key="3">
    <source>
        <dbReference type="ARBA" id="ARBA00012393"/>
    </source>
</evidence>
<evidence type="ECO:0000256" key="12">
    <source>
        <dbReference type="ARBA" id="ARBA00031871"/>
    </source>
</evidence>
<dbReference type="AlphaFoldDB" id="A0A6J0CDT3"/>
<dbReference type="InterPro" id="IPR001453">
    <property type="entry name" value="MoaB/Mog_dom"/>
</dbReference>
<evidence type="ECO:0000256" key="6">
    <source>
        <dbReference type="ARBA" id="ARBA00022679"/>
    </source>
</evidence>
<dbReference type="GeneID" id="107227575"/>
<dbReference type="SUPFAM" id="SSF53218">
    <property type="entry name" value="Molybdenum cofactor biosynthesis proteins"/>
    <property type="match status" value="1"/>
</dbReference>
<dbReference type="Gene3D" id="3.40.50.620">
    <property type="entry name" value="HUPs"/>
    <property type="match status" value="1"/>
</dbReference>
<dbReference type="InterPro" id="IPR056596">
    <property type="entry name" value="FLAD1_M"/>
</dbReference>
<dbReference type="PANTHER" id="PTHR23293:SF9">
    <property type="entry name" value="FAD SYNTHASE"/>
    <property type="match status" value="1"/>
</dbReference>
<evidence type="ECO:0000256" key="8">
    <source>
        <dbReference type="ARBA" id="ARBA00022741"/>
    </source>
</evidence>
<dbReference type="InterPro" id="IPR014729">
    <property type="entry name" value="Rossmann-like_a/b/a_fold"/>
</dbReference>
<keyword evidence="6" id="KW-0808">Transferase</keyword>
<dbReference type="KEGG" id="nlo:107227575"/>
<comment type="pathway">
    <text evidence="1">Cofactor biosynthesis; FAD biosynthesis; FAD from FMN: step 1/1.</text>
</comment>
<dbReference type="CDD" id="cd23948">
    <property type="entry name" value="FAD_synthase"/>
    <property type="match status" value="1"/>
</dbReference>
<dbReference type="SUPFAM" id="SSF52402">
    <property type="entry name" value="Adenine nucleotide alpha hydrolases-like"/>
    <property type="match status" value="1"/>
</dbReference>
<keyword evidence="8" id="KW-0547">Nucleotide-binding</keyword>
<comment type="catalytic activity">
    <reaction evidence="13">
        <text>FMN + ATP + H(+) = FAD + diphosphate</text>
        <dbReference type="Rhea" id="RHEA:17237"/>
        <dbReference type="ChEBI" id="CHEBI:15378"/>
        <dbReference type="ChEBI" id="CHEBI:30616"/>
        <dbReference type="ChEBI" id="CHEBI:33019"/>
        <dbReference type="ChEBI" id="CHEBI:57692"/>
        <dbReference type="ChEBI" id="CHEBI:58210"/>
        <dbReference type="EC" id="2.7.7.2"/>
    </reaction>
</comment>
<evidence type="ECO:0000259" key="14">
    <source>
        <dbReference type="SMART" id="SM00852"/>
    </source>
</evidence>
<dbReference type="GO" id="GO:0003919">
    <property type="term" value="F:FMN adenylyltransferase activity"/>
    <property type="evidence" value="ECO:0007669"/>
    <property type="project" value="UniProtKB-EC"/>
</dbReference>
<keyword evidence="5" id="KW-0288">FMN</keyword>
<keyword evidence="4" id="KW-0285">Flavoprotein</keyword>
<dbReference type="Proteomes" id="UP000829291">
    <property type="component" value="Chromosome 3"/>
</dbReference>
<comment type="similarity">
    <text evidence="2">In the N-terminal section; belongs to the MoaB/Mog family.</text>
</comment>
<organism evidence="16">
    <name type="scientific">Neodiprion lecontei</name>
    <name type="common">Redheaded pine sawfly</name>
    <dbReference type="NCBI Taxonomy" id="441921"/>
    <lineage>
        <taxon>Eukaryota</taxon>
        <taxon>Metazoa</taxon>
        <taxon>Ecdysozoa</taxon>
        <taxon>Arthropoda</taxon>
        <taxon>Hexapoda</taxon>
        <taxon>Insecta</taxon>
        <taxon>Pterygota</taxon>
        <taxon>Neoptera</taxon>
        <taxon>Endopterygota</taxon>
        <taxon>Hymenoptera</taxon>
        <taxon>Tenthredinoidea</taxon>
        <taxon>Diprionidae</taxon>
        <taxon>Diprioninae</taxon>
        <taxon>Neodiprion</taxon>
    </lineage>
</organism>
<evidence type="ECO:0000256" key="2">
    <source>
        <dbReference type="ARBA" id="ARBA00007589"/>
    </source>
</evidence>
<accession>A0A6J0CDT3</accession>
<dbReference type="RefSeq" id="XP_015524254.2">
    <property type="nucleotide sequence ID" value="XM_015668768.2"/>
</dbReference>
<evidence type="ECO:0000256" key="7">
    <source>
        <dbReference type="ARBA" id="ARBA00022695"/>
    </source>
</evidence>
<dbReference type="Pfam" id="PF01507">
    <property type="entry name" value="PAPS_reduct"/>
    <property type="match status" value="1"/>
</dbReference>
<protein>
    <recommendedName>
        <fullName evidence="3">FAD synthase</fullName>
        <ecNumber evidence="3">2.7.7.2</ecNumber>
    </recommendedName>
    <alternativeName>
        <fullName evidence="11">FAD pyrophosphorylase</fullName>
    </alternativeName>
    <alternativeName>
        <fullName evidence="12">FMN adenylyltransferase</fullName>
    </alternativeName>
</protein>
<dbReference type="FunCoup" id="A0A6J0CDT3">
    <property type="interactions" value="153"/>
</dbReference>
<keyword evidence="7" id="KW-0548">Nucleotidyltransferase</keyword>
<gene>
    <name evidence="16" type="primary">LOC107227575</name>
</gene>
<sequence>MTYRKNTDCSQDPQSTQLYRKFHTARVFVHLEVNKGTKECKQECWKLIVRDACTWTGSWISPVIAVPPLNESIDKNRAACIILIYKLNKIMEEYTAGIVIVGDEILRGQVTDRNTSYLAKKLAAIGIKLRKVVTIPDVVNEIADEVHLASKKFSVVFTAGGVGPTHDDVTYSAVAKSLGLKLEENKELVTIYAELFLGKSEARRLAKVPSPCEIIYVPSSVSTNLSGKTYPVIKVANVYVLPGSPLYFSQAVDVIVPQLPRGTPVHTDFIDVNLEELAFVDILDDFAKRWEGQLSIGSYPQPESTTITRITIEGGQSAVQEAKMDLQSALISREISSSKQFTLSHARAVEASSKQQPHIKTAMDILQRCYDESPDAIFVNFNGGKDCTAVLYLLATVVKLRGAPPPVCLYVSDDPFPEVDEFVDNAVNFYGLEILKMKGSIREALQLFLDSHKNLKTGIMGMRRGDPGADKLDFFSPTDNGWPSMVRVNPILDWTYKQVWDFLIKHNVSYCSLYDQGYTSIGARATTKPNPLLRDPNNPTQYLPAYTLTNDSLERHGRG</sequence>
<evidence type="ECO:0000256" key="5">
    <source>
        <dbReference type="ARBA" id="ARBA00022643"/>
    </source>
</evidence>
<evidence type="ECO:0000313" key="15">
    <source>
        <dbReference type="Proteomes" id="UP000829291"/>
    </source>
</evidence>
<keyword evidence="9" id="KW-0274">FAD</keyword>
<evidence type="ECO:0000256" key="11">
    <source>
        <dbReference type="ARBA" id="ARBA00031145"/>
    </source>
</evidence>
<proteinExistence type="inferred from homology"/>
<dbReference type="InterPro" id="IPR036425">
    <property type="entry name" value="MoaB/Mog-like_dom_sf"/>
</dbReference>
<dbReference type="Pfam" id="PF24102">
    <property type="entry name" value="FLAD1_M"/>
    <property type="match status" value="1"/>
</dbReference>
<feature type="domain" description="MoaB/Mog" evidence="14">
    <location>
        <begin position="97"/>
        <end position="262"/>
    </location>
</feature>
<keyword evidence="15" id="KW-1185">Reference proteome</keyword>
<dbReference type="InParanoid" id="A0A6J0CDT3"/>
<dbReference type="GO" id="GO:0006747">
    <property type="term" value="P:FAD biosynthetic process"/>
    <property type="evidence" value="ECO:0007669"/>
    <property type="project" value="TreeGrafter"/>
</dbReference>